<comment type="caution">
    <text evidence="1">The sequence shown here is derived from an EMBL/GenBank/DDBJ whole genome shotgun (WGS) entry which is preliminary data.</text>
</comment>
<name>A0ABP0C5C2_9PEZI</name>
<sequence length="152" mass="17231">MDPITILSVACAAGQFVSFGFDLVKGSVERYRSIEGAEKRHLAMTEDAKRLSDLINALSRESSQSATFTLYQSKSPLALKLDFITYECYAVADELRELVSSTSVQPSEKRRMLQSIKMTIRSVRKDSAITNLHNRLRTLRENVDTCMMMVLW</sequence>
<dbReference type="EMBL" id="CAWUHD010000068">
    <property type="protein sequence ID" value="CAK7226847.1"/>
    <property type="molecule type" value="Genomic_DNA"/>
</dbReference>
<dbReference type="Proteomes" id="UP001642482">
    <property type="component" value="Unassembled WGS sequence"/>
</dbReference>
<evidence type="ECO:0000313" key="1">
    <source>
        <dbReference type="EMBL" id="CAK7226847.1"/>
    </source>
</evidence>
<evidence type="ECO:0000313" key="2">
    <source>
        <dbReference type="Proteomes" id="UP001642482"/>
    </source>
</evidence>
<protein>
    <recommendedName>
        <fullName evidence="3">Fungal N-terminal domain-containing protein</fullName>
    </recommendedName>
</protein>
<gene>
    <name evidence="1" type="ORF">SEUCBS140593_006381</name>
</gene>
<organism evidence="1 2">
    <name type="scientific">Sporothrix eucalyptigena</name>
    <dbReference type="NCBI Taxonomy" id="1812306"/>
    <lineage>
        <taxon>Eukaryota</taxon>
        <taxon>Fungi</taxon>
        <taxon>Dikarya</taxon>
        <taxon>Ascomycota</taxon>
        <taxon>Pezizomycotina</taxon>
        <taxon>Sordariomycetes</taxon>
        <taxon>Sordariomycetidae</taxon>
        <taxon>Ophiostomatales</taxon>
        <taxon>Ophiostomataceae</taxon>
        <taxon>Sporothrix</taxon>
    </lineage>
</organism>
<accession>A0ABP0C5C2</accession>
<keyword evidence="2" id="KW-1185">Reference proteome</keyword>
<evidence type="ECO:0008006" key="3">
    <source>
        <dbReference type="Google" id="ProtNLM"/>
    </source>
</evidence>
<proteinExistence type="predicted"/>
<reference evidence="1 2" key="1">
    <citation type="submission" date="2024-01" db="EMBL/GenBank/DDBJ databases">
        <authorList>
            <person name="Allen C."/>
            <person name="Tagirdzhanova G."/>
        </authorList>
    </citation>
    <scope>NUCLEOTIDE SEQUENCE [LARGE SCALE GENOMIC DNA]</scope>
</reference>